<feature type="compositionally biased region" description="Polar residues" evidence="1">
    <location>
        <begin position="1"/>
        <end position="22"/>
    </location>
</feature>
<feature type="region of interest" description="Disordered" evidence="1">
    <location>
        <begin position="1"/>
        <end position="76"/>
    </location>
</feature>
<feature type="compositionally biased region" description="Polar residues" evidence="1">
    <location>
        <begin position="172"/>
        <end position="181"/>
    </location>
</feature>
<name>A0ABR4A8I6_9LECA</name>
<evidence type="ECO:0000256" key="1">
    <source>
        <dbReference type="SAM" id="MobiDB-lite"/>
    </source>
</evidence>
<evidence type="ECO:0000313" key="2">
    <source>
        <dbReference type="EMBL" id="KAL2042194.1"/>
    </source>
</evidence>
<feature type="region of interest" description="Disordered" evidence="1">
    <location>
        <begin position="198"/>
        <end position="222"/>
    </location>
</feature>
<gene>
    <name evidence="2" type="ORF">N7G274_004682</name>
</gene>
<feature type="compositionally biased region" description="Polar residues" evidence="1">
    <location>
        <begin position="45"/>
        <end position="64"/>
    </location>
</feature>
<organism evidence="2 3">
    <name type="scientific">Stereocaulon virgatum</name>
    <dbReference type="NCBI Taxonomy" id="373712"/>
    <lineage>
        <taxon>Eukaryota</taxon>
        <taxon>Fungi</taxon>
        <taxon>Dikarya</taxon>
        <taxon>Ascomycota</taxon>
        <taxon>Pezizomycotina</taxon>
        <taxon>Lecanoromycetes</taxon>
        <taxon>OSLEUM clade</taxon>
        <taxon>Lecanoromycetidae</taxon>
        <taxon>Lecanorales</taxon>
        <taxon>Lecanorineae</taxon>
        <taxon>Stereocaulaceae</taxon>
        <taxon>Stereocaulon</taxon>
    </lineage>
</organism>
<reference evidence="2 3" key="1">
    <citation type="submission" date="2024-09" db="EMBL/GenBank/DDBJ databases">
        <title>Rethinking Asexuality: The Enigmatic Case of Functional Sexual Genes in Lepraria (Stereocaulaceae).</title>
        <authorList>
            <person name="Doellman M."/>
            <person name="Sun Y."/>
            <person name="Barcenas-Pena A."/>
            <person name="Lumbsch H.T."/>
            <person name="Grewe F."/>
        </authorList>
    </citation>
    <scope>NUCLEOTIDE SEQUENCE [LARGE SCALE GENOMIC DNA]</scope>
    <source>
        <strain evidence="2 3">Mercado 3170</strain>
    </source>
</reference>
<keyword evidence="3" id="KW-1185">Reference proteome</keyword>
<proteinExistence type="predicted"/>
<dbReference type="EMBL" id="JBEFKJ010000014">
    <property type="protein sequence ID" value="KAL2042194.1"/>
    <property type="molecule type" value="Genomic_DNA"/>
</dbReference>
<protein>
    <submittedName>
        <fullName evidence="2">Uncharacterized protein</fullName>
    </submittedName>
</protein>
<feature type="region of interest" description="Disordered" evidence="1">
    <location>
        <begin position="161"/>
        <end position="183"/>
    </location>
</feature>
<accession>A0ABR4A8I6</accession>
<comment type="caution">
    <text evidence="2">The sequence shown here is derived from an EMBL/GenBank/DDBJ whole genome shotgun (WGS) entry which is preliminary data.</text>
</comment>
<dbReference type="Proteomes" id="UP001590950">
    <property type="component" value="Unassembled WGS sequence"/>
</dbReference>
<sequence>MSLSNMFQISPPSFTSPYSFRKTSPLAPRNPHACPRFSDYMASKAKSSNIKSVHSQKRPAQNPLQLPKPVEEQDRRRQVYLKRVRQTSDDKKWEARSEQILRADFMSRRKQWEIQQARSAPEPLAAPDDEDMAGTFDATNELDFLDEILSQEDQELEAIVSSMEDDPRQEDYQSYQMSNYGSDDEEYDKLFMEVMSEEEGNANSAARSVMAKPEDDRAMDVS</sequence>
<feature type="compositionally biased region" description="Basic and acidic residues" evidence="1">
    <location>
        <begin position="212"/>
        <end position="222"/>
    </location>
</feature>
<feature type="region of interest" description="Disordered" evidence="1">
    <location>
        <begin position="115"/>
        <end position="134"/>
    </location>
</feature>
<evidence type="ECO:0000313" key="3">
    <source>
        <dbReference type="Proteomes" id="UP001590950"/>
    </source>
</evidence>